<protein>
    <submittedName>
        <fullName evidence="5">Peptidase M16</fullName>
    </submittedName>
</protein>
<dbReference type="PANTHER" id="PTHR11851:SF224">
    <property type="entry name" value="PROCESSING PROTEASE"/>
    <property type="match status" value="1"/>
</dbReference>
<proteinExistence type="predicted"/>
<evidence type="ECO:0000256" key="1">
    <source>
        <dbReference type="SAM" id="Coils"/>
    </source>
</evidence>
<feature type="coiled-coil region" evidence="1">
    <location>
        <begin position="147"/>
        <end position="174"/>
    </location>
</feature>
<dbReference type="Gene3D" id="3.30.830.10">
    <property type="entry name" value="Metalloenzyme, LuxS/M16 peptidase-like"/>
    <property type="match status" value="2"/>
</dbReference>
<dbReference type="InterPro" id="IPR007863">
    <property type="entry name" value="Peptidase_M16_C"/>
</dbReference>
<dbReference type="InterPro" id="IPR011249">
    <property type="entry name" value="Metalloenz_LuxS/M16"/>
</dbReference>
<dbReference type="InterPro" id="IPR050361">
    <property type="entry name" value="MPP/UQCRC_Complex"/>
</dbReference>
<dbReference type="AlphaFoldDB" id="A0A265V0T5"/>
<dbReference type="Proteomes" id="UP000216840">
    <property type="component" value="Unassembled WGS sequence"/>
</dbReference>
<comment type="caution">
    <text evidence="5">The sequence shown here is derived from an EMBL/GenBank/DDBJ whole genome shotgun (WGS) entry which is preliminary data.</text>
</comment>
<dbReference type="RefSeq" id="WP_165764740.1">
    <property type="nucleotide sequence ID" value="NZ_NGJN01000001.1"/>
</dbReference>
<evidence type="ECO:0000313" key="5">
    <source>
        <dbReference type="EMBL" id="OZV71171.1"/>
    </source>
</evidence>
<feature type="signal peptide" evidence="2">
    <location>
        <begin position="1"/>
        <end position="20"/>
    </location>
</feature>
<dbReference type="GO" id="GO:0046872">
    <property type="term" value="F:metal ion binding"/>
    <property type="evidence" value="ECO:0007669"/>
    <property type="project" value="InterPro"/>
</dbReference>
<dbReference type="SUPFAM" id="SSF63411">
    <property type="entry name" value="LuxS/MPP-like metallohydrolase"/>
    <property type="match status" value="2"/>
</dbReference>
<dbReference type="EMBL" id="NGJN01000001">
    <property type="protein sequence ID" value="OZV71171.1"/>
    <property type="molecule type" value="Genomic_DNA"/>
</dbReference>
<feature type="domain" description="Peptidase M16 C-terminal" evidence="4">
    <location>
        <begin position="199"/>
        <end position="378"/>
    </location>
</feature>
<feature type="chain" id="PRO_5012605272" evidence="2">
    <location>
        <begin position="21"/>
        <end position="694"/>
    </location>
</feature>
<evidence type="ECO:0000259" key="3">
    <source>
        <dbReference type="Pfam" id="PF00675"/>
    </source>
</evidence>
<dbReference type="PANTHER" id="PTHR11851">
    <property type="entry name" value="METALLOPROTEASE"/>
    <property type="match status" value="1"/>
</dbReference>
<accession>A0A265V0T5</accession>
<evidence type="ECO:0000313" key="6">
    <source>
        <dbReference type="Proteomes" id="UP000216840"/>
    </source>
</evidence>
<dbReference type="InterPro" id="IPR011765">
    <property type="entry name" value="Pept_M16_N"/>
</dbReference>
<feature type="domain" description="Peptidase M16 N-terminal" evidence="3">
    <location>
        <begin position="52"/>
        <end position="171"/>
    </location>
</feature>
<organism evidence="5 6">
    <name type="scientific">Winogradskyella aurantia</name>
    <dbReference type="NCBI Taxonomy" id="1915063"/>
    <lineage>
        <taxon>Bacteria</taxon>
        <taxon>Pseudomonadati</taxon>
        <taxon>Bacteroidota</taxon>
        <taxon>Flavobacteriia</taxon>
        <taxon>Flavobacteriales</taxon>
        <taxon>Flavobacteriaceae</taxon>
        <taxon>Winogradskyella</taxon>
    </lineage>
</organism>
<reference evidence="5 6" key="1">
    <citation type="submission" date="2017-05" db="EMBL/GenBank/DDBJ databases">
        <title>The draft genome sequence of Idiomarina salinarum WNB302.</title>
        <authorList>
            <person name="Sun Y."/>
            <person name="Chen B."/>
            <person name="Du Z."/>
        </authorList>
    </citation>
    <scope>NUCLEOTIDE SEQUENCE [LARGE SCALE GENOMIC DNA]</scope>
    <source>
        <strain evidence="5 6">WNB302</strain>
    </source>
</reference>
<dbReference type="Pfam" id="PF05193">
    <property type="entry name" value="Peptidase_M16_C"/>
    <property type="match status" value="1"/>
</dbReference>
<keyword evidence="2" id="KW-0732">Signal</keyword>
<keyword evidence="6" id="KW-1185">Reference proteome</keyword>
<keyword evidence="1" id="KW-0175">Coiled coil</keyword>
<evidence type="ECO:0000259" key="4">
    <source>
        <dbReference type="Pfam" id="PF05193"/>
    </source>
</evidence>
<evidence type="ECO:0000256" key="2">
    <source>
        <dbReference type="SAM" id="SignalP"/>
    </source>
</evidence>
<name>A0A265V0T5_9FLAO</name>
<gene>
    <name evidence="5" type="ORF">CA834_02365</name>
</gene>
<dbReference type="Gene3D" id="2.50.20.10">
    <property type="entry name" value="Lipoprotein localisation LolA/LolB/LppX"/>
    <property type="match status" value="1"/>
</dbReference>
<sequence>MKTKISALLILLLMAVGVNAQIDRSVMPKPGPSPKIVLEDPGEFELDNGIKVLVVENHKLPRVSYSLRIDNKPVTEGEKAGVSSILAAMLGNGTTNIPKDEFNDEVDFLGASLSFGSSSAYASTLSKYSERVLELMADAAINPLLTEEEFEKEKEKLIENLKSEEKSVAAVANRVGSALAYGTNHPYGEFVTEETVNNIEFGDVLGYYDAYFNPQNAYIVVVGDVDMLTIERLMKKYFGQWKTDVAIETSLPEPAPNVQYTQINFVDMPNAVQSNISLTNNVDLKMGDEDYHAVLITNKIFGGGFNSYLNMNLREEHGYTYGARSNVSASRWGASRFTAGAEVRNAVTDSAVMETLKEIKRIRTELVDDKDLANAKAKYVGDFVLALERPQTVANYALNIKLNNLPDDFYTTYLEKINAVTKEDVKRIANTYFKTENARIVVVGKGSEVIENLEKTGIPIMYFDKYANKTEKPVFSKPLPADLKASDVLKTYIEALGGKEKLENVNTIVQEMQASFQGQDMTTTLKQMSPNLLVNEVSMAAMGTVFKQVFDGEKGYMAQMGQKQDMPAEMVEEMKSKKGLFEELNYLSDNANMELKAIEPVDGKDAYVVTIETASGSKTTNYYDVETGLKLKQAETVKGPGGNEVTQETTFGDYQEVDGIKFPFTMSVPMAGTKIEFSTNSVKVNEPLTKKDFE</sequence>
<dbReference type="Pfam" id="PF00675">
    <property type="entry name" value="Peptidase_M16"/>
    <property type="match status" value="1"/>
</dbReference>